<evidence type="ECO:0000313" key="2">
    <source>
        <dbReference type="EMBL" id="TCO18855.1"/>
    </source>
</evidence>
<dbReference type="PANTHER" id="PTHR43685:SF3">
    <property type="entry name" value="SLR2126 PROTEIN"/>
    <property type="match status" value="1"/>
</dbReference>
<dbReference type="Gene3D" id="3.90.550.10">
    <property type="entry name" value="Spore Coat Polysaccharide Biosynthesis Protein SpsA, Chain A"/>
    <property type="match status" value="1"/>
</dbReference>
<accession>A0ABY2BFJ5</accession>
<dbReference type="InterPro" id="IPR001173">
    <property type="entry name" value="Glyco_trans_2-like"/>
</dbReference>
<dbReference type="Proteomes" id="UP000295818">
    <property type="component" value="Unassembled WGS sequence"/>
</dbReference>
<dbReference type="EMBL" id="SLWM01000011">
    <property type="protein sequence ID" value="TCO18855.1"/>
    <property type="molecule type" value="Genomic_DNA"/>
</dbReference>
<name>A0ABY2BFJ5_9ACTN</name>
<evidence type="ECO:0000313" key="3">
    <source>
        <dbReference type="Proteomes" id="UP000295818"/>
    </source>
</evidence>
<gene>
    <name evidence="2" type="ORF">EV644_11193</name>
</gene>
<reference evidence="2 3" key="1">
    <citation type="journal article" date="2015" name="Stand. Genomic Sci.">
        <title>Genomic Encyclopedia of Bacterial and Archaeal Type Strains, Phase III: the genomes of soil and plant-associated and newly described type strains.</title>
        <authorList>
            <person name="Whitman W.B."/>
            <person name="Woyke T."/>
            <person name="Klenk H.P."/>
            <person name="Zhou Y."/>
            <person name="Lilburn T.G."/>
            <person name="Beck B.J."/>
            <person name="De Vos P."/>
            <person name="Vandamme P."/>
            <person name="Eisen J.A."/>
            <person name="Garrity G."/>
            <person name="Hugenholtz P."/>
            <person name="Kyrpides N.C."/>
        </authorList>
    </citation>
    <scope>NUCLEOTIDE SEQUENCE [LARGE SCALE GENOMIC DNA]</scope>
    <source>
        <strain evidence="2 3">VKM Ac-2538</strain>
    </source>
</reference>
<organism evidence="2 3">
    <name type="scientific">Kribbella orskensis</name>
    <dbReference type="NCBI Taxonomy" id="2512216"/>
    <lineage>
        <taxon>Bacteria</taxon>
        <taxon>Bacillati</taxon>
        <taxon>Actinomycetota</taxon>
        <taxon>Actinomycetes</taxon>
        <taxon>Propionibacteriales</taxon>
        <taxon>Kribbellaceae</taxon>
        <taxon>Kribbella</taxon>
    </lineage>
</organism>
<dbReference type="InterPro" id="IPR029044">
    <property type="entry name" value="Nucleotide-diphossugar_trans"/>
</dbReference>
<dbReference type="SUPFAM" id="SSF53448">
    <property type="entry name" value="Nucleotide-diphospho-sugar transferases"/>
    <property type="match status" value="1"/>
</dbReference>
<dbReference type="RefSeq" id="WP_132191503.1">
    <property type="nucleotide sequence ID" value="NZ_SLWM01000011.1"/>
</dbReference>
<comment type="caution">
    <text evidence="2">The sequence shown here is derived from an EMBL/GenBank/DDBJ whole genome shotgun (WGS) entry which is preliminary data.</text>
</comment>
<evidence type="ECO:0000259" key="1">
    <source>
        <dbReference type="Pfam" id="PF00535"/>
    </source>
</evidence>
<sequence length="320" mass="34680">MTGDRVSVVICAYTMARWQLLVEAVESVRQQTCPTDECIVVVDHSGELLDRAKNELGPDVRVIANESTRGLSGARNIGVAAASGDVVAFLDDDAAAEPAWLERLTVHYADRSVIGVGGLVVPEWATGRPWWFPAEFGWVVGCSYTGLPVTTAQVRNPIGANMSFRREPVLMVGGFATSVGRLGADGLGCEETELSIRLARRFPGMRILHEPAAVVHHHVPADRARWTYFRRRCWAEGISKAEVSRLAGPRLALATERTYALRTVPRGAANDLAAALRVRAPRRMARAAVSLAGLTLTATGYLTRRVRTRAVPPTTTTGKS</sequence>
<dbReference type="GO" id="GO:0016740">
    <property type="term" value="F:transferase activity"/>
    <property type="evidence" value="ECO:0007669"/>
    <property type="project" value="UniProtKB-KW"/>
</dbReference>
<keyword evidence="3" id="KW-1185">Reference proteome</keyword>
<dbReference type="Pfam" id="PF00535">
    <property type="entry name" value="Glycos_transf_2"/>
    <property type="match status" value="1"/>
</dbReference>
<dbReference type="InterPro" id="IPR050834">
    <property type="entry name" value="Glycosyltransf_2"/>
</dbReference>
<feature type="domain" description="Glycosyltransferase 2-like" evidence="1">
    <location>
        <begin position="7"/>
        <end position="169"/>
    </location>
</feature>
<proteinExistence type="predicted"/>
<dbReference type="CDD" id="cd00761">
    <property type="entry name" value="Glyco_tranf_GTA_type"/>
    <property type="match status" value="1"/>
</dbReference>
<protein>
    <submittedName>
        <fullName evidence="2">Glycosyl transferase family 2</fullName>
    </submittedName>
</protein>
<keyword evidence="2" id="KW-0808">Transferase</keyword>
<dbReference type="PANTHER" id="PTHR43685">
    <property type="entry name" value="GLYCOSYLTRANSFERASE"/>
    <property type="match status" value="1"/>
</dbReference>